<evidence type="ECO:0000313" key="1">
    <source>
        <dbReference type="EMBL" id="UPK95305.1"/>
    </source>
</evidence>
<gene>
    <name evidence="1" type="ORF">LCI18_006240</name>
</gene>
<reference evidence="1" key="1">
    <citation type="submission" date="2021-11" db="EMBL/GenBank/DDBJ databases">
        <title>Fusarium solani-melongenae Genome sequencing and assembly.</title>
        <authorList>
            <person name="Xie S."/>
            <person name="Huang L."/>
            <person name="Zhang X."/>
        </authorList>
    </citation>
    <scope>NUCLEOTIDE SEQUENCE</scope>
    <source>
        <strain evidence="1">CRI 24-3</strain>
    </source>
</reference>
<organism evidence="1 2">
    <name type="scientific">Fusarium solani subsp. cucurbitae</name>
    <name type="common">Neocosmosporum cucurbitae</name>
    <dbReference type="NCBI Taxonomy" id="2747967"/>
    <lineage>
        <taxon>Eukaryota</taxon>
        <taxon>Fungi</taxon>
        <taxon>Dikarya</taxon>
        <taxon>Ascomycota</taxon>
        <taxon>Pezizomycotina</taxon>
        <taxon>Sordariomycetes</taxon>
        <taxon>Hypocreomycetidae</taxon>
        <taxon>Hypocreales</taxon>
        <taxon>Nectriaceae</taxon>
        <taxon>Fusarium</taxon>
        <taxon>Fusarium solani species complex</taxon>
    </lineage>
</organism>
<sequence>MDPLSIATGCAGLITAIGGLSVSIHTFVRTCREARGDLDSVSRELLSLKTILELIQEDASDESRPFPTTLNQHVNAILANCNLVVTEIQSCITNYNQGRLRSRVTWAINGQGDINKLRSSLEAHKTALEIALDMLALSLTREIRNDTTELRHDTAAIREDTAQILEEIARLQARLPQDAAAAPNNFILQRFFEDMTTYTEQARDAALSDTDANSSKALSFDEGPGEHPAALLQQNSWPYHSMPSLSQQSSRVESGNCTGIQNPYRDSEAASNTSFPTLVDEGHGLREDNFSQWHDSYYEEADKNAAIAQYGIFGYEIPVGEEFLNQLHLLNGPRGISREFTHRRHSTITCSHEEFAKLDITFRLEGFEPLRHIRIILSFSIYPSEDLVSFHKRWSLLCSSICHLEEHTPLSKDYPSPSEGRWRQILVHVKCDTSLDEIDPLVRESLYGMGILSTPKTGREPVMAGNIQAEMFEYTTRAVPYQGCRVRAPIQVILTAYRSDARFYVSGDEVMRAQTGWYHSLRALLGTGMIIEMPDKASEIPERDSGHQHQEEFLYEAWANKRDISGLRTYNYITVTSLRMYLSMPLREKPKPKSILTKILDKLAA</sequence>
<protein>
    <submittedName>
        <fullName evidence="1">Uncharacterized protein</fullName>
    </submittedName>
</protein>
<dbReference type="Proteomes" id="UP000830768">
    <property type="component" value="Chromosome 5"/>
</dbReference>
<keyword evidence="2" id="KW-1185">Reference proteome</keyword>
<dbReference type="EMBL" id="CP090034">
    <property type="protein sequence ID" value="UPK95305.1"/>
    <property type="molecule type" value="Genomic_DNA"/>
</dbReference>
<accession>A0ACD3Z2G4</accession>
<proteinExistence type="predicted"/>
<evidence type="ECO:0000313" key="2">
    <source>
        <dbReference type="Proteomes" id="UP000830768"/>
    </source>
</evidence>
<name>A0ACD3Z2G4_FUSSC</name>